<dbReference type="GO" id="GO:0120147">
    <property type="term" value="F:formylglycine-generating oxidase activity"/>
    <property type="evidence" value="ECO:0007669"/>
    <property type="project" value="TreeGrafter"/>
</dbReference>
<dbReference type="SUPFAM" id="SSF56436">
    <property type="entry name" value="C-type lectin-like"/>
    <property type="match status" value="2"/>
</dbReference>
<dbReference type="PANTHER" id="PTHR23150:SF19">
    <property type="entry name" value="FORMYLGLYCINE-GENERATING ENZYME"/>
    <property type="match status" value="1"/>
</dbReference>
<dbReference type="EMBL" id="BJCH01000001">
    <property type="protein sequence ID" value="GCL44428.1"/>
    <property type="molecule type" value="Genomic_DNA"/>
</dbReference>
<dbReference type="Proteomes" id="UP000438874">
    <property type="component" value="Unassembled WGS sequence"/>
</dbReference>
<dbReference type="PROSITE" id="PS50011">
    <property type="entry name" value="PROTEIN_KINASE_DOM"/>
    <property type="match status" value="1"/>
</dbReference>
<dbReference type="InterPro" id="IPR042095">
    <property type="entry name" value="SUMF_sf"/>
</dbReference>
<dbReference type="InterPro" id="IPR005532">
    <property type="entry name" value="SUMF_dom"/>
</dbReference>
<evidence type="ECO:0000259" key="2">
    <source>
        <dbReference type="PROSITE" id="PS50011"/>
    </source>
</evidence>
<evidence type="ECO:0000313" key="4">
    <source>
        <dbReference type="Proteomes" id="UP000438874"/>
    </source>
</evidence>
<dbReference type="Gene3D" id="3.90.1580.10">
    <property type="entry name" value="paralog of FGE (formylglycine-generating enzyme)"/>
    <property type="match status" value="2"/>
</dbReference>
<dbReference type="Pfam" id="PF03781">
    <property type="entry name" value="FGE-sulfatase"/>
    <property type="match status" value="2"/>
</dbReference>
<feature type="region of interest" description="Disordered" evidence="1">
    <location>
        <begin position="718"/>
        <end position="737"/>
    </location>
</feature>
<accession>A0A6H9FNC1</accession>
<evidence type="ECO:0000313" key="3">
    <source>
        <dbReference type="EMBL" id="GCL44428.1"/>
    </source>
</evidence>
<dbReference type="SUPFAM" id="SSF56112">
    <property type="entry name" value="Protein kinase-like (PK-like)"/>
    <property type="match status" value="1"/>
</dbReference>
<dbReference type="GO" id="GO:0005524">
    <property type="term" value="F:ATP binding"/>
    <property type="evidence" value="ECO:0007669"/>
    <property type="project" value="InterPro"/>
</dbReference>
<dbReference type="InterPro" id="IPR011009">
    <property type="entry name" value="Kinase-like_dom_sf"/>
</dbReference>
<sequence>MSLTYRCQLQNRWITLTQELANSGEAKVWHTNFNGYLAKIYHNPHNERVDKLQLMVRNRPSDPNAHLNHISFAWPYSILEDKQGKVVGFLMPEVVGSETLLKLCTPIMRRKYKLEANWYFLHVVARNIAAIIQAIHLKGYVLGDIKLENILVNNRALPTIIDTDSFQVSDPYSGKIYRCLVGSEGFTPAELIGVNLADVDQTEVHDRFRLGVVIYYLLFSGPPFRGLWQGGGDSLEQSELIRRGLWPFSGDKLLVPSNTTIPLNILHPDLHALFLRCFNEGHKFPHRRPTAEEWCDTLEAALKEVIPCGKVDNHYYNRSYGKCYWCERFSNLNLDIFPGNSIATVTSTPLPKVAPPSPSSPPPPPAKLTLFTENLPKGITLEMVNLPAGQFLMGSPDSDTDARDFEKPQHQVKVNSFAIGKYPVTQAQYQAVMGTNRSHFSNNPQNPVEKVSWDDAQAFCQKLSQITGKTYRLPTEAEWEYACRAGTTTRFYFGDDANQLGDYAWYDGNSQAKTHPVGQKRPNAWGLYDMSGNVWEWCEDNWHDNYIGAPRDGSTWLIRDNDYQILRGGSWYFNPDYCRSAFRYFNNRRGSFNSFGFRVVCVPTVTSTQLPIATVTSTPSPKVVPPPPPISIKSSPSLPIPPPRWSRRKVLINLGLVTVGTVASNIFAQLFRQNPTPSPSPRPSSSPSPPSPRPLAPPFTEKLPNRVTLEMVSLPAGEFLMGSPDSDPNARDNEKPQHQVKVNSFAIGKYPVTQAQYQAVMGTNPSRFQNNPQNPVEKVSWNDAQAFCRKLSQITGKTYRLPTEAEWEYACRAGTTTRFYFGDDANQLGDYAWYIGNSQETTHPVGQKKPNAWGLYDMSGNVWEWCEDNWHDNYIGAPKDGSAWLKNGNDNRSPLRGGSWGSNPFYCRSAFRLNYVRRVFRLYTYGFRVVCVFGRTL</sequence>
<gene>
    <name evidence="3" type="ORF">NIES3787_01040</name>
</gene>
<reference evidence="3 4" key="1">
    <citation type="submission" date="2019-02" db="EMBL/GenBank/DDBJ databases">
        <title>Draft genome sequence of Arthrospira platensis NIES-3787.</title>
        <authorList>
            <person name="Yamaguchi H."/>
            <person name="Suzuki S."/>
            <person name="Kawachi M."/>
        </authorList>
    </citation>
    <scope>NUCLEOTIDE SEQUENCE [LARGE SCALE GENOMIC DNA]</scope>
    <source>
        <strain evidence="3 4">NIES-3787</strain>
    </source>
</reference>
<feature type="region of interest" description="Disordered" evidence="1">
    <location>
        <begin position="672"/>
        <end position="704"/>
    </location>
</feature>
<protein>
    <recommendedName>
        <fullName evidence="2">Protein kinase domain-containing protein</fullName>
    </recommendedName>
</protein>
<dbReference type="InterPro" id="IPR000719">
    <property type="entry name" value="Prot_kinase_dom"/>
</dbReference>
<dbReference type="Pfam" id="PF00069">
    <property type="entry name" value="Pkinase"/>
    <property type="match status" value="1"/>
</dbReference>
<feature type="domain" description="Protein kinase" evidence="2">
    <location>
        <begin position="14"/>
        <end position="302"/>
    </location>
</feature>
<dbReference type="Gene3D" id="1.10.510.10">
    <property type="entry name" value="Transferase(Phosphotransferase) domain 1"/>
    <property type="match status" value="1"/>
</dbReference>
<organism evidence="3 4">
    <name type="scientific">Microcystis aeruginosa NIES-3787</name>
    <dbReference type="NCBI Taxonomy" id="2517782"/>
    <lineage>
        <taxon>Bacteria</taxon>
        <taxon>Bacillati</taxon>
        <taxon>Cyanobacteriota</taxon>
        <taxon>Cyanophyceae</taxon>
        <taxon>Oscillatoriophycideae</taxon>
        <taxon>Chroococcales</taxon>
        <taxon>Microcystaceae</taxon>
        <taxon>Microcystis</taxon>
    </lineage>
</organism>
<dbReference type="GO" id="GO:0004672">
    <property type="term" value="F:protein kinase activity"/>
    <property type="evidence" value="ECO:0007669"/>
    <property type="project" value="InterPro"/>
</dbReference>
<feature type="region of interest" description="Disordered" evidence="1">
    <location>
        <begin position="618"/>
        <end position="638"/>
    </location>
</feature>
<comment type="caution">
    <text evidence="3">The sequence shown here is derived from an EMBL/GenBank/DDBJ whole genome shotgun (WGS) entry which is preliminary data.</text>
</comment>
<proteinExistence type="predicted"/>
<feature type="compositionally biased region" description="Basic and acidic residues" evidence="1">
    <location>
        <begin position="728"/>
        <end position="737"/>
    </location>
</feature>
<dbReference type="PANTHER" id="PTHR23150">
    <property type="entry name" value="SULFATASE MODIFYING FACTOR 1, 2"/>
    <property type="match status" value="1"/>
</dbReference>
<dbReference type="InterPro" id="IPR016187">
    <property type="entry name" value="CTDL_fold"/>
</dbReference>
<feature type="compositionally biased region" description="Pro residues" evidence="1">
    <location>
        <begin position="676"/>
        <end position="697"/>
    </location>
</feature>
<dbReference type="AlphaFoldDB" id="A0A6H9FNC1"/>
<dbReference type="RefSeq" id="WP_159247427.1">
    <property type="nucleotide sequence ID" value="NZ_BJCH01000001.1"/>
</dbReference>
<evidence type="ECO:0000256" key="1">
    <source>
        <dbReference type="SAM" id="MobiDB-lite"/>
    </source>
</evidence>
<name>A0A6H9FNC1_MICAE</name>
<dbReference type="InterPro" id="IPR051043">
    <property type="entry name" value="Sulfatase_Mod_Factor_Kinase"/>
</dbReference>